<proteinExistence type="predicted"/>
<evidence type="ECO:0000313" key="3">
    <source>
        <dbReference type="Proteomes" id="UP000663828"/>
    </source>
</evidence>
<keyword evidence="1" id="KW-0175">Coiled coil</keyword>
<evidence type="ECO:0000313" key="2">
    <source>
        <dbReference type="EMBL" id="CAF1547285.1"/>
    </source>
</evidence>
<dbReference type="Proteomes" id="UP000663828">
    <property type="component" value="Unassembled WGS sequence"/>
</dbReference>
<gene>
    <name evidence="2" type="ORF">XAT740_LOCUS42614</name>
</gene>
<dbReference type="EMBL" id="CAJNOR010005132">
    <property type="protein sequence ID" value="CAF1547285.1"/>
    <property type="molecule type" value="Genomic_DNA"/>
</dbReference>
<comment type="caution">
    <text evidence="2">The sequence shown here is derived from an EMBL/GenBank/DDBJ whole genome shotgun (WGS) entry which is preliminary data.</text>
</comment>
<sequence length="108" mass="12610">MAENRNQDLVCLLRNWQLNEKAVAVERDQLKEQLAQLERDYRQLTFENETLIYRLRGRPFCATHSDSTNLNLTAPIQPMRDRTHSLSSLMANTSKITCRPRSLSLNHI</sequence>
<protein>
    <submittedName>
        <fullName evidence="2">Uncharacterized protein</fullName>
    </submittedName>
</protein>
<evidence type="ECO:0000256" key="1">
    <source>
        <dbReference type="SAM" id="Coils"/>
    </source>
</evidence>
<name>A0A815WDH2_ADIRI</name>
<keyword evidence="3" id="KW-1185">Reference proteome</keyword>
<dbReference type="AlphaFoldDB" id="A0A815WDH2"/>
<feature type="coiled-coil region" evidence="1">
    <location>
        <begin position="20"/>
        <end position="47"/>
    </location>
</feature>
<reference evidence="2" key="1">
    <citation type="submission" date="2021-02" db="EMBL/GenBank/DDBJ databases">
        <authorList>
            <person name="Nowell W R."/>
        </authorList>
    </citation>
    <scope>NUCLEOTIDE SEQUENCE</scope>
</reference>
<organism evidence="2 3">
    <name type="scientific">Adineta ricciae</name>
    <name type="common">Rotifer</name>
    <dbReference type="NCBI Taxonomy" id="249248"/>
    <lineage>
        <taxon>Eukaryota</taxon>
        <taxon>Metazoa</taxon>
        <taxon>Spiralia</taxon>
        <taxon>Gnathifera</taxon>
        <taxon>Rotifera</taxon>
        <taxon>Eurotatoria</taxon>
        <taxon>Bdelloidea</taxon>
        <taxon>Adinetida</taxon>
        <taxon>Adinetidae</taxon>
        <taxon>Adineta</taxon>
    </lineage>
</organism>
<accession>A0A815WDH2</accession>